<dbReference type="STRING" id="1798228.SAMN05216574_10478"/>
<name>A0A1I2B7V2_9ACTN</name>
<accession>A0A1I2B7V2</accession>
<organism evidence="1 2">
    <name type="scientific">Blastococcus tunisiensis</name>
    <dbReference type="NCBI Taxonomy" id="1798228"/>
    <lineage>
        <taxon>Bacteria</taxon>
        <taxon>Bacillati</taxon>
        <taxon>Actinomycetota</taxon>
        <taxon>Actinomycetes</taxon>
        <taxon>Geodermatophilales</taxon>
        <taxon>Geodermatophilaceae</taxon>
        <taxon>Blastococcus</taxon>
    </lineage>
</organism>
<protein>
    <submittedName>
        <fullName evidence="1">Uncharacterized protein</fullName>
    </submittedName>
</protein>
<dbReference type="Proteomes" id="UP000198589">
    <property type="component" value="Unassembled WGS sequence"/>
</dbReference>
<evidence type="ECO:0000313" key="1">
    <source>
        <dbReference type="EMBL" id="SFE52139.1"/>
    </source>
</evidence>
<sequence length="241" mass="26538">MTSTALFHVPPTVDVVAGVAERVAALGPRTREQRWASLSACVLDAVWSIGARYDGVVVPLVRRVLDDGASGPLLTLGPPVEDVHPLRRFVECFPDEDSLLEVARNRQRTSTRNGITKARAALGYARALLDHGIDDIAAANQALSSPPLLASIDNRLRRVRGEGQYGIRRGYFWMLCGDDGRIKPDRMVLRWLAPHGVRDPHVAQQLLIDVAEFLTREGATKVTPWEVDHAIWLAARGQDTT</sequence>
<evidence type="ECO:0000313" key="2">
    <source>
        <dbReference type="Proteomes" id="UP000198589"/>
    </source>
</evidence>
<dbReference type="AlphaFoldDB" id="A0A1I2B7V2"/>
<reference evidence="2" key="1">
    <citation type="submission" date="2016-10" db="EMBL/GenBank/DDBJ databases">
        <authorList>
            <person name="Varghese N."/>
            <person name="Submissions S."/>
        </authorList>
    </citation>
    <scope>NUCLEOTIDE SEQUENCE [LARGE SCALE GENOMIC DNA]</scope>
    <source>
        <strain evidence="2">DSM 46838</strain>
    </source>
</reference>
<keyword evidence="2" id="KW-1185">Reference proteome</keyword>
<dbReference type="EMBL" id="FOND01000004">
    <property type="protein sequence ID" value="SFE52139.1"/>
    <property type="molecule type" value="Genomic_DNA"/>
</dbReference>
<gene>
    <name evidence="1" type="ORF">SAMN05216574_10478</name>
</gene>
<proteinExistence type="predicted"/>